<dbReference type="AlphaFoldDB" id="A0A511V3I1"/>
<evidence type="ECO:0000256" key="7">
    <source>
        <dbReference type="ARBA" id="ARBA00055604"/>
    </source>
</evidence>
<evidence type="ECO:0000256" key="11">
    <source>
        <dbReference type="RuleBase" id="RU004466"/>
    </source>
</evidence>
<evidence type="ECO:0000256" key="2">
    <source>
        <dbReference type="ARBA" id="ARBA00006706"/>
    </source>
</evidence>
<keyword evidence="13" id="KW-1185">Reference proteome</keyword>
<dbReference type="Gene3D" id="1.10.600.10">
    <property type="entry name" value="Farnesyl Diphosphate Synthase"/>
    <property type="match status" value="1"/>
</dbReference>
<dbReference type="PROSITE" id="PS00723">
    <property type="entry name" value="POLYPRENYL_SYNTHASE_1"/>
    <property type="match status" value="1"/>
</dbReference>
<keyword evidence="4" id="KW-0479">Metal-binding</keyword>
<reference evidence="12 13" key="1">
    <citation type="submission" date="2019-07" db="EMBL/GenBank/DDBJ databases">
        <title>Whole genome shotgun sequence of Cerasibacillus quisquiliarum NBRC 102429.</title>
        <authorList>
            <person name="Hosoyama A."/>
            <person name="Uohara A."/>
            <person name="Ohji S."/>
            <person name="Ichikawa N."/>
        </authorList>
    </citation>
    <scope>NUCLEOTIDE SEQUENCE [LARGE SCALE GENOMIC DNA]</scope>
    <source>
        <strain evidence="12 13">NBRC 102429</strain>
    </source>
</reference>
<sequence length="323" mass="36874">MKLAKTYSYLKKELQIIEKALGSVIQSEHPVLRNASTQLLKAGGKRIRPVFVLLTGKLGDFRMEEIKTIAVSLELIHMATLVHDDVIDDAELRRGKPTIKHQYDNRVAMYTGDYMLARALENITSIKMPEIHQCLSKALVDVCIGEVEQIKYKYNWEQNLRIYLRRIKRKTALLIATSCKLGAISAGLDASDVRKLYKYGYYIGMSYQIIDDILDFTSTEKQLGKPAGSDLRQGNITLPVLFAIKEPIFFQEIIHIFNHPNEITDEKINALIDMIKDSGAIEKSYQISNQYLQKALNIIKDIPDSVPKQTLENIAHYIGKRRF</sequence>
<dbReference type="InterPro" id="IPR000092">
    <property type="entry name" value="Polyprenyl_synt"/>
</dbReference>
<dbReference type="GO" id="GO:0000010">
    <property type="term" value="F:heptaprenyl diphosphate synthase activity"/>
    <property type="evidence" value="ECO:0007669"/>
    <property type="project" value="UniProtKB-EC"/>
</dbReference>
<comment type="subunit">
    <text evidence="8">Heterodimer of component I and II.</text>
</comment>
<dbReference type="GO" id="GO:0008299">
    <property type="term" value="P:isoprenoid biosynthetic process"/>
    <property type="evidence" value="ECO:0007669"/>
    <property type="project" value="InterPro"/>
</dbReference>
<evidence type="ECO:0000256" key="5">
    <source>
        <dbReference type="ARBA" id="ARBA00022842"/>
    </source>
</evidence>
<dbReference type="SFLD" id="SFLDS00005">
    <property type="entry name" value="Isoprenoid_Synthase_Type_I"/>
    <property type="match status" value="1"/>
</dbReference>
<dbReference type="RefSeq" id="WP_146938194.1">
    <property type="nucleotide sequence ID" value="NZ_BJXW01000023.1"/>
</dbReference>
<evidence type="ECO:0000256" key="1">
    <source>
        <dbReference type="ARBA" id="ARBA00001946"/>
    </source>
</evidence>
<dbReference type="InterPro" id="IPR008949">
    <property type="entry name" value="Isoprenoid_synthase_dom_sf"/>
</dbReference>
<dbReference type="OrthoDB" id="9805316at2"/>
<dbReference type="PROSITE" id="PS00444">
    <property type="entry name" value="POLYPRENYL_SYNTHASE_2"/>
    <property type="match status" value="1"/>
</dbReference>
<comment type="catalytic activity">
    <reaction evidence="6">
        <text>4 isopentenyl diphosphate + (2E,6E)-farnesyl diphosphate = all-trans-heptaprenyl diphosphate + 4 diphosphate</text>
        <dbReference type="Rhea" id="RHEA:27794"/>
        <dbReference type="ChEBI" id="CHEBI:33019"/>
        <dbReference type="ChEBI" id="CHEBI:58206"/>
        <dbReference type="ChEBI" id="CHEBI:128769"/>
        <dbReference type="ChEBI" id="CHEBI:175763"/>
        <dbReference type="EC" id="2.5.1.30"/>
    </reaction>
</comment>
<evidence type="ECO:0000313" key="13">
    <source>
        <dbReference type="Proteomes" id="UP000321491"/>
    </source>
</evidence>
<dbReference type="EC" id="2.5.1.30" evidence="9"/>
<gene>
    <name evidence="12" type="ORF">CQU01_20500</name>
</gene>
<comment type="caution">
    <text evidence="12">The sequence shown here is derived from an EMBL/GenBank/DDBJ whole genome shotgun (WGS) entry which is preliminary data.</text>
</comment>
<comment type="function">
    <text evidence="7">Supplies heptaprenyl diphosphate, the precursor for the side chain of the isoprenoid quinone menaquinone-7 (MQ-7).</text>
</comment>
<evidence type="ECO:0000256" key="3">
    <source>
        <dbReference type="ARBA" id="ARBA00022679"/>
    </source>
</evidence>
<comment type="similarity">
    <text evidence="2 11">Belongs to the FPP/GGPP synthase family.</text>
</comment>
<dbReference type="InterPro" id="IPR033749">
    <property type="entry name" value="Polyprenyl_synt_CS"/>
</dbReference>
<dbReference type="PANTHER" id="PTHR12001:SF69">
    <property type="entry name" value="ALL TRANS-POLYPRENYL-DIPHOSPHATE SYNTHASE PDSS1"/>
    <property type="match status" value="1"/>
</dbReference>
<dbReference type="InterPro" id="IPR014119">
    <property type="entry name" value="GerC3_HepT"/>
</dbReference>
<dbReference type="PANTHER" id="PTHR12001">
    <property type="entry name" value="GERANYLGERANYL PYROPHOSPHATE SYNTHASE"/>
    <property type="match status" value="1"/>
</dbReference>
<evidence type="ECO:0000256" key="6">
    <source>
        <dbReference type="ARBA" id="ARBA00050780"/>
    </source>
</evidence>
<dbReference type="GO" id="GO:0046872">
    <property type="term" value="F:metal ion binding"/>
    <property type="evidence" value="ECO:0007669"/>
    <property type="project" value="UniProtKB-KW"/>
</dbReference>
<evidence type="ECO:0000256" key="8">
    <source>
        <dbReference type="ARBA" id="ARBA00065985"/>
    </source>
</evidence>
<evidence type="ECO:0000256" key="4">
    <source>
        <dbReference type="ARBA" id="ARBA00022723"/>
    </source>
</evidence>
<comment type="cofactor">
    <cofactor evidence="1">
        <name>Mg(2+)</name>
        <dbReference type="ChEBI" id="CHEBI:18420"/>
    </cofactor>
</comment>
<keyword evidence="5" id="KW-0460">Magnesium</keyword>
<organism evidence="12 13">
    <name type="scientific">Cerasibacillus quisquiliarum</name>
    <dbReference type="NCBI Taxonomy" id="227865"/>
    <lineage>
        <taxon>Bacteria</taxon>
        <taxon>Bacillati</taxon>
        <taxon>Bacillota</taxon>
        <taxon>Bacilli</taxon>
        <taxon>Bacillales</taxon>
        <taxon>Bacillaceae</taxon>
        <taxon>Cerasibacillus</taxon>
    </lineage>
</organism>
<proteinExistence type="inferred from homology"/>
<accession>A0A511V3I1</accession>
<dbReference type="SUPFAM" id="SSF48576">
    <property type="entry name" value="Terpenoid synthases"/>
    <property type="match status" value="1"/>
</dbReference>
<name>A0A511V3I1_9BACI</name>
<evidence type="ECO:0000256" key="10">
    <source>
        <dbReference type="ARBA" id="ARBA00070472"/>
    </source>
</evidence>
<protein>
    <recommendedName>
        <fullName evidence="10">Heptaprenyl diphosphate synthase component 2</fullName>
        <ecNumber evidence="9">2.5.1.30</ecNumber>
    </recommendedName>
</protein>
<dbReference type="FunFam" id="1.10.600.10:FF:000014">
    <property type="entry name" value="Heptaprenyl diphosphate synthase component II"/>
    <property type="match status" value="1"/>
</dbReference>
<dbReference type="NCBIfam" id="TIGR02748">
    <property type="entry name" value="GerC3_HepT"/>
    <property type="match status" value="1"/>
</dbReference>
<dbReference type="Proteomes" id="UP000321491">
    <property type="component" value="Unassembled WGS sequence"/>
</dbReference>
<evidence type="ECO:0000256" key="9">
    <source>
        <dbReference type="ARBA" id="ARBA00066444"/>
    </source>
</evidence>
<keyword evidence="3 11" id="KW-0808">Transferase</keyword>
<dbReference type="CDD" id="cd00685">
    <property type="entry name" value="Trans_IPPS_HT"/>
    <property type="match status" value="1"/>
</dbReference>
<evidence type="ECO:0000313" key="12">
    <source>
        <dbReference type="EMBL" id="GEN31812.1"/>
    </source>
</evidence>
<dbReference type="Pfam" id="PF00348">
    <property type="entry name" value="polyprenyl_synt"/>
    <property type="match status" value="1"/>
</dbReference>
<dbReference type="EMBL" id="BJXW01000023">
    <property type="protein sequence ID" value="GEN31812.1"/>
    <property type="molecule type" value="Genomic_DNA"/>
</dbReference>